<protein>
    <submittedName>
        <fullName evidence="1">Uncharacterized protein</fullName>
    </submittedName>
</protein>
<sequence length="129" mass="14362">MNSQHFVLDIATAMNFVGQTVLVEQKWEQEPDSYWQCMHIIGVVLPMEGVCKHAYFMAVSVASEKPHPNELFFADIRTIRAIRHRDRQSSGNVLGRMSRPFPLRSGAALPAHRDGSFVAMNGSTGAAHP</sequence>
<evidence type="ECO:0000313" key="2">
    <source>
        <dbReference type="Proteomes" id="UP000185841"/>
    </source>
</evidence>
<name>A0A1N6XUD1_AQUAC</name>
<dbReference type="AlphaFoldDB" id="A0A1N6XUD1"/>
<evidence type="ECO:0000313" key="1">
    <source>
        <dbReference type="EMBL" id="SIR05761.1"/>
    </source>
</evidence>
<proteinExistence type="predicted"/>
<gene>
    <name evidence="1" type="ORF">SAMN05878282_1161</name>
</gene>
<dbReference type="Proteomes" id="UP000185841">
    <property type="component" value="Unassembled WGS sequence"/>
</dbReference>
<organism evidence="1 2">
    <name type="scientific">Aquipseudomonas alcaligenes</name>
    <name type="common">Pseudomonas alcaligenes</name>
    <dbReference type="NCBI Taxonomy" id="43263"/>
    <lineage>
        <taxon>Bacteria</taxon>
        <taxon>Pseudomonadati</taxon>
        <taxon>Pseudomonadota</taxon>
        <taxon>Gammaproteobacteria</taxon>
        <taxon>Pseudomonadales</taxon>
        <taxon>Pseudomonadaceae</taxon>
        <taxon>Aquipseudomonas</taxon>
    </lineage>
</organism>
<reference evidence="1 2" key="1">
    <citation type="submission" date="2017-01" db="EMBL/GenBank/DDBJ databases">
        <authorList>
            <person name="Mah S.A."/>
            <person name="Swanson W.J."/>
            <person name="Moy G.W."/>
            <person name="Vacquier V.D."/>
        </authorList>
    </citation>
    <scope>NUCLEOTIDE SEQUENCE [LARGE SCALE GENOMIC DNA]</scope>
    <source>
        <strain evidence="1 2">RU36E</strain>
    </source>
</reference>
<dbReference type="RefSeq" id="WP_076429687.1">
    <property type="nucleotide sequence ID" value="NZ_FTMP01000016.1"/>
</dbReference>
<dbReference type="EMBL" id="FTMP01000016">
    <property type="protein sequence ID" value="SIR05761.1"/>
    <property type="molecule type" value="Genomic_DNA"/>
</dbReference>
<accession>A0A1N6XUD1</accession>